<gene>
    <name evidence="1" type="ORF">C5Y93_04965</name>
</gene>
<evidence type="ECO:0000313" key="1">
    <source>
        <dbReference type="EMBL" id="PQO47397.1"/>
    </source>
</evidence>
<accession>A0A2S8GSJ4</accession>
<name>A0A2S8GSJ4_9BACT</name>
<dbReference type="AlphaFoldDB" id="A0A2S8GSJ4"/>
<proteinExistence type="predicted"/>
<protein>
    <submittedName>
        <fullName evidence="1">Uncharacterized protein</fullName>
    </submittedName>
</protein>
<dbReference type="Proteomes" id="UP000237819">
    <property type="component" value="Unassembled WGS sequence"/>
</dbReference>
<comment type="caution">
    <text evidence="1">The sequence shown here is derived from an EMBL/GenBank/DDBJ whole genome shotgun (WGS) entry which is preliminary data.</text>
</comment>
<dbReference type="EMBL" id="PUHZ01000005">
    <property type="protein sequence ID" value="PQO47397.1"/>
    <property type="molecule type" value="Genomic_DNA"/>
</dbReference>
<dbReference type="RefSeq" id="WP_105334287.1">
    <property type="nucleotide sequence ID" value="NZ_PUHZ01000005.1"/>
</dbReference>
<organism evidence="1 2">
    <name type="scientific">Blastopirellula marina</name>
    <dbReference type="NCBI Taxonomy" id="124"/>
    <lineage>
        <taxon>Bacteria</taxon>
        <taxon>Pseudomonadati</taxon>
        <taxon>Planctomycetota</taxon>
        <taxon>Planctomycetia</taxon>
        <taxon>Pirellulales</taxon>
        <taxon>Pirellulaceae</taxon>
        <taxon>Blastopirellula</taxon>
    </lineage>
</organism>
<evidence type="ECO:0000313" key="2">
    <source>
        <dbReference type="Proteomes" id="UP000237819"/>
    </source>
</evidence>
<reference evidence="1 2" key="1">
    <citation type="submission" date="2018-02" db="EMBL/GenBank/DDBJ databases">
        <title>Comparative genomes isolates from brazilian mangrove.</title>
        <authorList>
            <person name="Araujo J.E."/>
            <person name="Taketani R.G."/>
            <person name="Silva M.C.P."/>
            <person name="Loureco M.V."/>
            <person name="Andreote F.D."/>
        </authorList>
    </citation>
    <scope>NUCLEOTIDE SEQUENCE [LARGE SCALE GENOMIC DNA]</scope>
    <source>
        <strain evidence="1 2">Nap-Phe MGV</strain>
    </source>
</reference>
<sequence>MAKDVPRWVWEEQISELREKIAAGMKAAAEGNNEEAARQPEREELLKWLLHSYSLRFQTDYVLAKED</sequence>